<organism evidence="5 6">
    <name type="scientific">Mycena alexandri</name>
    <dbReference type="NCBI Taxonomy" id="1745969"/>
    <lineage>
        <taxon>Eukaryota</taxon>
        <taxon>Fungi</taxon>
        <taxon>Dikarya</taxon>
        <taxon>Basidiomycota</taxon>
        <taxon>Agaricomycotina</taxon>
        <taxon>Agaricomycetes</taxon>
        <taxon>Agaricomycetidae</taxon>
        <taxon>Agaricales</taxon>
        <taxon>Marasmiineae</taxon>
        <taxon>Mycenaceae</taxon>
        <taxon>Mycena</taxon>
    </lineage>
</organism>
<reference evidence="5" key="1">
    <citation type="submission" date="2023-03" db="EMBL/GenBank/DDBJ databases">
        <title>Massive genome expansion in bonnet fungi (Mycena s.s.) driven by repeated elements and novel gene families across ecological guilds.</title>
        <authorList>
            <consortium name="Lawrence Berkeley National Laboratory"/>
            <person name="Harder C.B."/>
            <person name="Miyauchi S."/>
            <person name="Viragh M."/>
            <person name="Kuo A."/>
            <person name="Thoen E."/>
            <person name="Andreopoulos B."/>
            <person name="Lu D."/>
            <person name="Skrede I."/>
            <person name="Drula E."/>
            <person name="Henrissat B."/>
            <person name="Morin E."/>
            <person name="Kohler A."/>
            <person name="Barry K."/>
            <person name="LaButti K."/>
            <person name="Morin E."/>
            <person name="Salamov A."/>
            <person name="Lipzen A."/>
            <person name="Mereny Z."/>
            <person name="Hegedus B."/>
            <person name="Baldrian P."/>
            <person name="Stursova M."/>
            <person name="Weitz H."/>
            <person name="Taylor A."/>
            <person name="Grigoriev I.V."/>
            <person name="Nagy L.G."/>
            <person name="Martin F."/>
            <person name="Kauserud H."/>
        </authorList>
    </citation>
    <scope>NUCLEOTIDE SEQUENCE</scope>
    <source>
        <strain evidence="5">CBHHK200</strain>
    </source>
</reference>
<evidence type="ECO:0000256" key="2">
    <source>
        <dbReference type="ARBA" id="ARBA00023136"/>
    </source>
</evidence>
<dbReference type="InterPro" id="IPR005629">
    <property type="entry name" value="Skn1/Kre6/Sbg1"/>
</dbReference>
<accession>A0AAD6TBC0</accession>
<evidence type="ECO:0000256" key="4">
    <source>
        <dbReference type="ARBA" id="ARBA00023316"/>
    </source>
</evidence>
<evidence type="ECO:0000313" key="5">
    <source>
        <dbReference type="EMBL" id="KAJ7040797.1"/>
    </source>
</evidence>
<protein>
    <submittedName>
        <fullName evidence="5">Uncharacterized protein</fullName>
    </submittedName>
</protein>
<dbReference type="GO" id="GO:0016020">
    <property type="term" value="C:membrane"/>
    <property type="evidence" value="ECO:0007669"/>
    <property type="project" value="UniProtKB-SubCell"/>
</dbReference>
<comment type="caution">
    <text evidence="5">The sequence shown here is derived from an EMBL/GenBank/DDBJ whole genome shotgun (WGS) entry which is preliminary data.</text>
</comment>
<evidence type="ECO:0000313" key="6">
    <source>
        <dbReference type="Proteomes" id="UP001218188"/>
    </source>
</evidence>
<comment type="subcellular location">
    <subcellularLocation>
        <location evidence="1">Membrane</location>
    </subcellularLocation>
</comment>
<evidence type="ECO:0000256" key="1">
    <source>
        <dbReference type="ARBA" id="ARBA00004370"/>
    </source>
</evidence>
<keyword evidence="3" id="KW-0325">Glycoprotein</keyword>
<keyword evidence="4" id="KW-0961">Cell wall biogenesis/degradation</keyword>
<dbReference type="Proteomes" id="UP001218188">
    <property type="component" value="Unassembled WGS sequence"/>
</dbReference>
<keyword evidence="6" id="KW-1185">Reference proteome</keyword>
<sequence length="67" mass="7202">MECNDPAGVTTSGGALRTTLSAQETYNLSYQGGLVTTWNKVCLHDGRISQYLSRSSFVLPAVYSSPT</sequence>
<gene>
    <name evidence="5" type="ORF">C8F04DRAFT_1082169</name>
</gene>
<dbReference type="EMBL" id="JARJCM010000020">
    <property type="protein sequence ID" value="KAJ7040797.1"/>
    <property type="molecule type" value="Genomic_DNA"/>
</dbReference>
<name>A0AAD6TBC0_9AGAR</name>
<keyword evidence="2" id="KW-0472">Membrane</keyword>
<evidence type="ECO:0000256" key="3">
    <source>
        <dbReference type="ARBA" id="ARBA00023180"/>
    </source>
</evidence>
<dbReference type="Pfam" id="PF03935">
    <property type="entry name" value="SKN1_KRE6_Sbg1"/>
    <property type="match status" value="1"/>
</dbReference>
<proteinExistence type="predicted"/>
<dbReference type="AlphaFoldDB" id="A0AAD6TBC0"/>